<name>A0AAV6QGH3_SOLSE</name>
<protein>
    <submittedName>
        <fullName evidence="1">Uncharacterized protein</fullName>
    </submittedName>
</protein>
<sequence length="245" mass="27751">MQDTDEVTKEMGGVSVSERLTGHKLSLTHRSLHLYLVGGRRPPLVFTPRDEGDIAASHFLDVCGKSDPSPLHTEDLNGTKEDIHHCDRQRKSTSILDLTCVPSHTVFTPSPFRYNVLIPKRSHCTPWISPWGIEPQDSTVGKCRHPPKLGLASLAAGCYSRTLQRQRRRLAVTSHPRKAYTSLWTETDRKAMEDLRFLSKPVSVFVNYLNPPNVGLLFERKSTREDVGRSVHRNKRAALLTQHWT</sequence>
<dbReference type="AlphaFoldDB" id="A0AAV6QGH3"/>
<organism evidence="1 2">
    <name type="scientific">Solea senegalensis</name>
    <name type="common">Senegalese sole</name>
    <dbReference type="NCBI Taxonomy" id="28829"/>
    <lineage>
        <taxon>Eukaryota</taxon>
        <taxon>Metazoa</taxon>
        <taxon>Chordata</taxon>
        <taxon>Craniata</taxon>
        <taxon>Vertebrata</taxon>
        <taxon>Euteleostomi</taxon>
        <taxon>Actinopterygii</taxon>
        <taxon>Neopterygii</taxon>
        <taxon>Teleostei</taxon>
        <taxon>Neoteleostei</taxon>
        <taxon>Acanthomorphata</taxon>
        <taxon>Carangaria</taxon>
        <taxon>Pleuronectiformes</taxon>
        <taxon>Pleuronectoidei</taxon>
        <taxon>Soleidae</taxon>
        <taxon>Solea</taxon>
    </lineage>
</organism>
<gene>
    <name evidence="1" type="ORF">JOB18_033583</name>
</gene>
<evidence type="ECO:0000313" key="1">
    <source>
        <dbReference type="EMBL" id="KAG7490354.1"/>
    </source>
</evidence>
<reference evidence="1 2" key="1">
    <citation type="journal article" date="2021" name="Sci. Rep.">
        <title>Chromosome anchoring in Senegalese sole (Solea senegalensis) reveals sex-associated markers and genome rearrangements in flatfish.</title>
        <authorList>
            <person name="Guerrero-Cozar I."/>
            <person name="Gomez-Garrido J."/>
            <person name="Berbel C."/>
            <person name="Martinez-Blanch J.F."/>
            <person name="Alioto T."/>
            <person name="Claros M.G."/>
            <person name="Gagnaire P.A."/>
            <person name="Manchado M."/>
        </authorList>
    </citation>
    <scope>NUCLEOTIDE SEQUENCE [LARGE SCALE GENOMIC DNA]</scope>
    <source>
        <strain evidence="1">Sse05_10M</strain>
    </source>
</reference>
<evidence type="ECO:0000313" key="2">
    <source>
        <dbReference type="Proteomes" id="UP000693946"/>
    </source>
</evidence>
<dbReference type="Proteomes" id="UP000693946">
    <property type="component" value="Linkage Group LG5"/>
</dbReference>
<comment type="caution">
    <text evidence="1">The sequence shown here is derived from an EMBL/GenBank/DDBJ whole genome shotgun (WGS) entry which is preliminary data.</text>
</comment>
<proteinExistence type="predicted"/>
<keyword evidence="2" id="KW-1185">Reference proteome</keyword>
<dbReference type="EMBL" id="JAGKHQ010000017">
    <property type="protein sequence ID" value="KAG7490354.1"/>
    <property type="molecule type" value="Genomic_DNA"/>
</dbReference>
<accession>A0AAV6QGH3</accession>